<proteinExistence type="predicted"/>
<evidence type="ECO:0000256" key="1">
    <source>
        <dbReference type="SAM" id="Phobius"/>
    </source>
</evidence>
<feature type="transmembrane region" description="Helical" evidence="1">
    <location>
        <begin position="132"/>
        <end position="153"/>
    </location>
</feature>
<sequence>MILGMTTFTAVHVLLSLIGILSGLMVLLGLLTANPMNGLTLLFLATTVATSVTGFFFPFHGFTPALGVGILSLLILGATIAARYGFNLAGAWRWIYVIGAVAALYLNSFVLVVQSFLKIPVLHAMAPTGSELSFVVAQGIVLIFYLVTGLLAVGRFRLRYESLV</sequence>
<keyword evidence="1" id="KW-1133">Transmembrane helix</keyword>
<feature type="transmembrane region" description="Helical" evidence="1">
    <location>
        <begin position="12"/>
        <end position="31"/>
    </location>
</feature>
<feature type="transmembrane region" description="Helical" evidence="1">
    <location>
        <begin position="65"/>
        <end position="82"/>
    </location>
</feature>
<dbReference type="Proteomes" id="UP000318509">
    <property type="component" value="Unassembled WGS sequence"/>
</dbReference>
<protein>
    <submittedName>
        <fullName evidence="2">Uncharacterized protein</fullName>
    </submittedName>
</protein>
<comment type="caution">
    <text evidence="2">The sequence shown here is derived from an EMBL/GenBank/DDBJ whole genome shotgun (WGS) entry which is preliminary data.</text>
</comment>
<feature type="transmembrane region" description="Helical" evidence="1">
    <location>
        <begin position="94"/>
        <end position="117"/>
    </location>
</feature>
<gene>
    <name evidence="2" type="ORF">E6H00_00085</name>
</gene>
<dbReference type="EMBL" id="VBAK01000003">
    <property type="protein sequence ID" value="TMI94268.1"/>
    <property type="molecule type" value="Genomic_DNA"/>
</dbReference>
<evidence type="ECO:0000313" key="2">
    <source>
        <dbReference type="EMBL" id="TMI94268.1"/>
    </source>
</evidence>
<keyword evidence="1" id="KW-0812">Transmembrane</keyword>
<keyword evidence="1" id="KW-0472">Membrane</keyword>
<name>A0A537KEQ3_9BACT</name>
<evidence type="ECO:0000313" key="3">
    <source>
        <dbReference type="Proteomes" id="UP000318509"/>
    </source>
</evidence>
<feature type="transmembrane region" description="Helical" evidence="1">
    <location>
        <begin position="38"/>
        <end position="59"/>
    </location>
</feature>
<dbReference type="AlphaFoldDB" id="A0A537KEQ3"/>
<accession>A0A537KEQ3</accession>
<organism evidence="2 3">
    <name type="scientific">Candidatus Segetimicrobium genomatis</name>
    <dbReference type="NCBI Taxonomy" id="2569760"/>
    <lineage>
        <taxon>Bacteria</taxon>
        <taxon>Bacillati</taxon>
        <taxon>Candidatus Sysuimicrobiota</taxon>
        <taxon>Candidatus Sysuimicrobiia</taxon>
        <taxon>Candidatus Sysuimicrobiales</taxon>
        <taxon>Candidatus Segetimicrobiaceae</taxon>
        <taxon>Candidatus Segetimicrobium</taxon>
    </lineage>
</organism>
<reference evidence="2 3" key="1">
    <citation type="journal article" date="2019" name="Nat. Microbiol.">
        <title>Mediterranean grassland soil C-N compound turnover is dependent on rainfall and depth, and is mediated by genomically divergent microorganisms.</title>
        <authorList>
            <person name="Diamond S."/>
            <person name="Andeer P.F."/>
            <person name="Li Z."/>
            <person name="Crits-Christoph A."/>
            <person name="Burstein D."/>
            <person name="Anantharaman K."/>
            <person name="Lane K.R."/>
            <person name="Thomas B.C."/>
            <person name="Pan C."/>
            <person name="Northen T.R."/>
            <person name="Banfield J.F."/>
        </authorList>
    </citation>
    <scope>NUCLEOTIDE SEQUENCE [LARGE SCALE GENOMIC DNA]</scope>
    <source>
        <strain evidence="2">NP_3</strain>
    </source>
</reference>